<dbReference type="EMBL" id="BK015540">
    <property type="protein sequence ID" value="DAE11980.1"/>
    <property type="molecule type" value="Genomic_DNA"/>
</dbReference>
<name>A0A8S5Q0C8_9CAUD</name>
<proteinExistence type="predicted"/>
<organism evidence="1">
    <name type="scientific">Myoviridae sp. ctBtT5</name>
    <dbReference type="NCBI Taxonomy" id="2825048"/>
    <lineage>
        <taxon>Viruses</taxon>
        <taxon>Duplodnaviria</taxon>
        <taxon>Heunggongvirae</taxon>
        <taxon>Uroviricota</taxon>
        <taxon>Caudoviricetes</taxon>
    </lineage>
</organism>
<evidence type="ECO:0000313" key="1">
    <source>
        <dbReference type="EMBL" id="DAE11980.1"/>
    </source>
</evidence>
<sequence>MDCIHGEILYLIRSTLRSFTVLESITIKSNQQISIL</sequence>
<reference evidence="1" key="1">
    <citation type="journal article" date="2021" name="Proc. Natl. Acad. Sci. U.S.A.">
        <title>A Catalog of Tens of Thousands of Viruses from Human Metagenomes Reveals Hidden Associations with Chronic Diseases.</title>
        <authorList>
            <person name="Tisza M.J."/>
            <person name="Buck C.B."/>
        </authorList>
    </citation>
    <scope>NUCLEOTIDE SEQUENCE</scope>
    <source>
        <strain evidence="1">CtBtT5</strain>
    </source>
</reference>
<protein>
    <submittedName>
        <fullName evidence="1">Uncharacterized protein</fullName>
    </submittedName>
</protein>
<accession>A0A8S5Q0C8</accession>